<feature type="domain" description="HTH luxR-type" evidence="4">
    <location>
        <begin position="163"/>
        <end position="228"/>
    </location>
</feature>
<dbReference type="InterPro" id="IPR036693">
    <property type="entry name" value="TF_LuxR_autoind-bd_dom_sf"/>
</dbReference>
<dbReference type="InterPro" id="IPR016032">
    <property type="entry name" value="Sig_transdc_resp-reg_C-effctor"/>
</dbReference>
<dbReference type="PROSITE" id="PS50043">
    <property type="entry name" value="HTH_LUXR_2"/>
    <property type="match status" value="1"/>
</dbReference>
<evidence type="ECO:0000256" key="3">
    <source>
        <dbReference type="ARBA" id="ARBA00023163"/>
    </source>
</evidence>
<dbReference type="Gene3D" id="3.30.450.80">
    <property type="entry name" value="Transcription factor LuxR-like, autoinducer-binding domain"/>
    <property type="match status" value="1"/>
</dbReference>
<dbReference type="SUPFAM" id="SSF75516">
    <property type="entry name" value="Pheromone-binding domain of LuxR-like quorum-sensing transcription factors"/>
    <property type="match status" value="1"/>
</dbReference>
<dbReference type="Proteomes" id="UP000622890">
    <property type="component" value="Unassembled WGS sequence"/>
</dbReference>
<organism evidence="5 6">
    <name type="scientific">Noviherbaspirillum pedocola</name>
    <dbReference type="NCBI Taxonomy" id="2801341"/>
    <lineage>
        <taxon>Bacteria</taxon>
        <taxon>Pseudomonadati</taxon>
        <taxon>Pseudomonadota</taxon>
        <taxon>Betaproteobacteria</taxon>
        <taxon>Burkholderiales</taxon>
        <taxon>Oxalobacteraceae</taxon>
        <taxon>Noviherbaspirillum</taxon>
    </lineage>
</organism>
<dbReference type="Gene3D" id="1.10.10.10">
    <property type="entry name" value="Winged helix-like DNA-binding domain superfamily/Winged helix DNA-binding domain"/>
    <property type="match status" value="1"/>
</dbReference>
<dbReference type="AlphaFoldDB" id="A0A934SWZ3"/>
<dbReference type="CDD" id="cd06170">
    <property type="entry name" value="LuxR_C_like"/>
    <property type="match status" value="1"/>
</dbReference>
<evidence type="ECO:0000256" key="1">
    <source>
        <dbReference type="ARBA" id="ARBA00023015"/>
    </source>
</evidence>
<proteinExistence type="predicted"/>
<dbReference type="RefSeq" id="WP_200594774.1">
    <property type="nucleotide sequence ID" value="NZ_JAEPBG010000009.1"/>
</dbReference>
<comment type="caution">
    <text evidence="5">The sequence shown here is derived from an EMBL/GenBank/DDBJ whole genome shotgun (WGS) entry which is preliminary data.</text>
</comment>
<sequence>MPESPVMRYADFLYGVTSERQLFRKILNLAEALGVQACSYRIRMPLPLSRPRSALHTTYPSAWRSVAPYQQFIHGDTEGWTDITADALRGLLELPKGRFQPRGGGPTLREHAWGWRDARGVVALLTLVTAEDRHAAEDASGELHPLARTAHAAMAEVMIGRLMPEANANITTRERQVLVWTAEGKSVAEISCILGISVSTVNFHVRNVIAKLRASNRAHAAVKAAVLGII</sequence>
<dbReference type="EMBL" id="JAEPBG010000009">
    <property type="protein sequence ID" value="MBK4736895.1"/>
    <property type="molecule type" value="Genomic_DNA"/>
</dbReference>
<dbReference type="Pfam" id="PF03472">
    <property type="entry name" value="Autoind_bind"/>
    <property type="match status" value="1"/>
</dbReference>
<keyword evidence="3" id="KW-0804">Transcription</keyword>
<name>A0A934SWZ3_9BURK</name>
<protein>
    <submittedName>
        <fullName evidence="5">Autoinducer binding domain-containing protein</fullName>
    </submittedName>
</protein>
<evidence type="ECO:0000259" key="4">
    <source>
        <dbReference type="PROSITE" id="PS50043"/>
    </source>
</evidence>
<gene>
    <name evidence="5" type="ORF">JJB74_19920</name>
</gene>
<dbReference type="InterPro" id="IPR000792">
    <property type="entry name" value="Tscrpt_reg_LuxR_C"/>
</dbReference>
<keyword evidence="1" id="KW-0805">Transcription regulation</keyword>
<dbReference type="SMART" id="SM00421">
    <property type="entry name" value="HTH_LUXR"/>
    <property type="match status" value="1"/>
</dbReference>
<evidence type="ECO:0000313" key="5">
    <source>
        <dbReference type="EMBL" id="MBK4736895.1"/>
    </source>
</evidence>
<reference evidence="5" key="1">
    <citation type="submission" date="2021-01" db="EMBL/GenBank/DDBJ databases">
        <title>Genome sequence of strain Noviherbaspirillum sp. DKR-6.</title>
        <authorList>
            <person name="Chaudhary D.K."/>
        </authorList>
    </citation>
    <scope>NUCLEOTIDE SEQUENCE</scope>
    <source>
        <strain evidence="5">DKR-6</strain>
    </source>
</reference>
<dbReference type="SUPFAM" id="SSF46894">
    <property type="entry name" value="C-terminal effector domain of the bipartite response regulators"/>
    <property type="match status" value="1"/>
</dbReference>
<accession>A0A934SWZ3</accession>
<evidence type="ECO:0000256" key="2">
    <source>
        <dbReference type="ARBA" id="ARBA00023125"/>
    </source>
</evidence>
<dbReference type="GO" id="GO:0006355">
    <property type="term" value="P:regulation of DNA-templated transcription"/>
    <property type="evidence" value="ECO:0007669"/>
    <property type="project" value="InterPro"/>
</dbReference>
<keyword evidence="6" id="KW-1185">Reference proteome</keyword>
<dbReference type="Pfam" id="PF00196">
    <property type="entry name" value="GerE"/>
    <property type="match status" value="1"/>
</dbReference>
<dbReference type="PANTHER" id="PTHR44688:SF16">
    <property type="entry name" value="DNA-BINDING TRANSCRIPTIONAL ACTIVATOR DEVR_DOSR"/>
    <property type="match status" value="1"/>
</dbReference>
<evidence type="ECO:0000313" key="6">
    <source>
        <dbReference type="Proteomes" id="UP000622890"/>
    </source>
</evidence>
<keyword evidence="2" id="KW-0238">DNA-binding</keyword>
<dbReference type="PANTHER" id="PTHR44688">
    <property type="entry name" value="DNA-BINDING TRANSCRIPTIONAL ACTIVATOR DEVR_DOSR"/>
    <property type="match status" value="1"/>
</dbReference>
<dbReference type="GO" id="GO:0003677">
    <property type="term" value="F:DNA binding"/>
    <property type="evidence" value="ECO:0007669"/>
    <property type="project" value="UniProtKB-KW"/>
</dbReference>
<dbReference type="InterPro" id="IPR005143">
    <property type="entry name" value="TF_LuxR_autoind-bd_dom"/>
</dbReference>
<dbReference type="PRINTS" id="PR00038">
    <property type="entry name" value="HTHLUXR"/>
</dbReference>
<dbReference type="PROSITE" id="PS00622">
    <property type="entry name" value="HTH_LUXR_1"/>
    <property type="match status" value="1"/>
</dbReference>
<dbReference type="InterPro" id="IPR036388">
    <property type="entry name" value="WH-like_DNA-bd_sf"/>
</dbReference>